<comment type="subcellular location">
    <subcellularLocation>
        <location evidence="1">Cell membrane</location>
        <topology evidence="1">Multi-pass membrane protein</topology>
    </subcellularLocation>
</comment>
<evidence type="ECO:0000256" key="4">
    <source>
        <dbReference type="ARBA" id="ARBA00022692"/>
    </source>
</evidence>
<name>A0A927BQL6_9BACL</name>
<keyword evidence="5 7" id="KW-1133">Transmembrane helix</keyword>
<dbReference type="Pfam" id="PF04239">
    <property type="entry name" value="DUF421"/>
    <property type="match status" value="1"/>
</dbReference>
<evidence type="ECO:0000256" key="3">
    <source>
        <dbReference type="ARBA" id="ARBA00022475"/>
    </source>
</evidence>
<keyword evidence="3" id="KW-1003">Cell membrane</keyword>
<evidence type="ECO:0000256" key="7">
    <source>
        <dbReference type="SAM" id="Phobius"/>
    </source>
</evidence>
<feature type="domain" description="YetF C-terminal" evidence="8">
    <location>
        <begin position="83"/>
        <end position="214"/>
    </location>
</feature>
<evidence type="ECO:0000256" key="5">
    <source>
        <dbReference type="ARBA" id="ARBA00022989"/>
    </source>
</evidence>
<accession>A0A927BQL6</accession>
<organism evidence="10 11">
    <name type="scientific">Paenibacillus sabuli</name>
    <dbReference type="NCBI Taxonomy" id="2772509"/>
    <lineage>
        <taxon>Bacteria</taxon>
        <taxon>Bacillati</taxon>
        <taxon>Bacillota</taxon>
        <taxon>Bacilli</taxon>
        <taxon>Bacillales</taxon>
        <taxon>Paenibacillaceae</taxon>
        <taxon>Paenibacillus</taxon>
    </lineage>
</organism>
<protein>
    <submittedName>
        <fullName evidence="10">DUF421 domain-containing protein</fullName>
    </submittedName>
</protein>
<evidence type="ECO:0000256" key="1">
    <source>
        <dbReference type="ARBA" id="ARBA00004651"/>
    </source>
</evidence>
<dbReference type="PANTHER" id="PTHR34582:SF7">
    <property type="entry name" value="UPF0702 TRANSMEMBRANE PROTEIN YDFS"/>
    <property type="match status" value="1"/>
</dbReference>
<dbReference type="InterPro" id="IPR023090">
    <property type="entry name" value="UPF0702_alpha/beta_dom_sf"/>
</dbReference>
<feature type="domain" description="YetF-like N-terminal transmembrane" evidence="9">
    <location>
        <begin position="8"/>
        <end position="51"/>
    </location>
</feature>
<dbReference type="AlphaFoldDB" id="A0A927BQL6"/>
<comment type="caution">
    <text evidence="10">The sequence shown here is derived from an EMBL/GenBank/DDBJ whole genome shotgun (WGS) entry which is preliminary data.</text>
</comment>
<gene>
    <name evidence="10" type="ORF">IDH44_07000</name>
</gene>
<evidence type="ECO:0000256" key="6">
    <source>
        <dbReference type="ARBA" id="ARBA00023136"/>
    </source>
</evidence>
<dbReference type="GO" id="GO:0005886">
    <property type="term" value="C:plasma membrane"/>
    <property type="evidence" value="ECO:0007669"/>
    <property type="project" value="UniProtKB-SubCell"/>
</dbReference>
<sequence>MMEETLVVIVRSIISFFTLLIYTRLLGKQQMGNLSYFDYINGITIGSISGTLATDLSSKGWVHFIGLTSFVAITIVFQFVTVKSRYASKVIDSEPTIVVQDGKILEHSLSKMRIKYDELMVMLRQKSVFDITQVRYGILETDGSLSVLLASDYQSVSRKDMKLPPQETGMMTEVVVDGRVLHQNLSQRGKSLGWLKKEIKKRCPGGIKQVAFAAIMPDETLYLDLFNDNVTRETDVSDYRGPF</sequence>
<dbReference type="Pfam" id="PF20730">
    <property type="entry name" value="YetF_N"/>
    <property type="match status" value="1"/>
</dbReference>
<dbReference type="Gene3D" id="3.30.240.20">
    <property type="entry name" value="bsu07140 like domains"/>
    <property type="match status" value="2"/>
</dbReference>
<evidence type="ECO:0000259" key="9">
    <source>
        <dbReference type="Pfam" id="PF20730"/>
    </source>
</evidence>
<proteinExistence type="inferred from homology"/>
<evidence type="ECO:0000259" key="8">
    <source>
        <dbReference type="Pfam" id="PF04239"/>
    </source>
</evidence>
<evidence type="ECO:0000256" key="2">
    <source>
        <dbReference type="ARBA" id="ARBA00006448"/>
    </source>
</evidence>
<feature type="transmembrane region" description="Helical" evidence="7">
    <location>
        <begin position="6"/>
        <end position="24"/>
    </location>
</feature>
<dbReference type="InterPro" id="IPR007353">
    <property type="entry name" value="DUF421"/>
</dbReference>
<keyword evidence="11" id="KW-1185">Reference proteome</keyword>
<feature type="transmembrane region" description="Helical" evidence="7">
    <location>
        <begin position="60"/>
        <end position="80"/>
    </location>
</feature>
<dbReference type="Proteomes" id="UP000621560">
    <property type="component" value="Unassembled WGS sequence"/>
</dbReference>
<dbReference type="EMBL" id="JACXIZ010000013">
    <property type="protein sequence ID" value="MBD2844931.1"/>
    <property type="molecule type" value="Genomic_DNA"/>
</dbReference>
<dbReference type="PANTHER" id="PTHR34582">
    <property type="entry name" value="UPF0702 TRANSMEMBRANE PROTEIN YCAP"/>
    <property type="match status" value="1"/>
</dbReference>
<evidence type="ECO:0000313" key="10">
    <source>
        <dbReference type="EMBL" id="MBD2844931.1"/>
    </source>
</evidence>
<comment type="similarity">
    <text evidence="2">Belongs to the UPF0702 family.</text>
</comment>
<dbReference type="InterPro" id="IPR048454">
    <property type="entry name" value="YetF_N"/>
</dbReference>
<keyword evidence="6 7" id="KW-0472">Membrane</keyword>
<evidence type="ECO:0000313" key="11">
    <source>
        <dbReference type="Proteomes" id="UP000621560"/>
    </source>
</evidence>
<reference evidence="10" key="1">
    <citation type="submission" date="2020-09" db="EMBL/GenBank/DDBJ databases">
        <title>A novel bacterium of genus Paenibacillus, isolated from South China Sea.</title>
        <authorList>
            <person name="Huang H."/>
            <person name="Mo K."/>
            <person name="Hu Y."/>
        </authorList>
    </citation>
    <scope>NUCLEOTIDE SEQUENCE</scope>
    <source>
        <strain evidence="10">IB182496</strain>
    </source>
</reference>
<keyword evidence="4 7" id="KW-0812">Transmembrane</keyword>